<evidence type="ECO:0000259" key="3">
    <source>
        <dbReference type="Pfam" id="PF23360"/>
    </source>
</evidence>
<dbReference type="InterPro" id="IPR056333">
    <property type="entry name" value="BBS7_pf_dom"/>
</dbReference>
<protein>
    <recommendedName>
        <fullName evidence="8">Bardet-Biedl syndrome 7 protein homolog</fullName>
    </recommendedName>
</protein>
<dbReference type="GO" id="GO:0034464">
    <property type="term" value="C:BBSome"/>
    <property type="evidence" value="ECO:0007669"/>
    <property type="project" value="TreeGrafter"/>
</dbReference>
<evidence type="ECO:0000313" key="7">
    <source>
        <dbReference type="Proteomes" id="UP000232323"/>
    </source>
</evidence>
<dbReference type="STRING" id="1157962.A0A250WZG3"/>
<accession>A0A250WZG3</accession>
<proteinExistence type="predicted"/>
<dbReference type="GO" id="GO:0060271">
    <property type="term" value="P:cilium assembly"/>
    <property type="evidence" value="ECO:0007669"/>
    <property type="project" value="TreeGrafter"/>
</dbReference>
<comment type="caution">
    <text evidence="6">The sequence shown here is derived from an EMBL/GenBank/DDBJ whole genome shotgun (WGS) entry which is preliminary data.</text>
</comment>
<evidence type="ECO:0000259" key="4">
    <source>
        <dbReference type="Pfam" id="PF23361"/>
    </source>
</evidence>
<reference evidence="6 7" key="1">
    <citation type="submission" date="2017-08" db="EMBL/GenBank/DDBJ databases">
        <title>Acidophilic green algal genome provides insights into adaptation to an acidic environment.</title>
        <authorList>
            <person name="Hirooka S."/>
            <person name="Hirose Y."/>
            <person name="Kanesaki Y."/>
            <person name="Higuchi S."/>
            <person name="Fujiwara T."/>
            <person name="Onuma R."/>
            <person name="Era A."/>
            <person name="Ohbayashi R."/>
            <person name="Uzuka A."/>
            <person name="Nozaki H."/>
            <person name="Yoshikawa H."/>
            <person name="Miyagishima S.Y."/>
        </authorList>
    </citation>
    <scope>NUCLEOTIDE SEQUENCE [LARGE SCALE GENOMIC DNA]</scope>
    <source>
        <strain evidence="6 7">NIES-2499</strain>
    </source>
</reference>
<dbReference type="OrthoDB" id="414590at2759"/>
<dbReference type="GO" id="GO:0016020">
    <property type="term" value="C:membrane"/>
    <property type="evidence" value="ECO:0007669"/>
    <property type="project" value="TreeGrafter"/>
</dbReference>
<dbReference type="GO" id="GO:0008104">
    <property type="term" value="P:intracellular protein localization"/>
    <property type="evidence" value="ECO:0007669"/>
    <property type="project" value="TreeGrafter"/>
</dbReference>
<dbReference type="InterPro" id="IPR056334">
    <property type="entry name" value="BBS7_GAE_dom"/>
</dbReference>
<feature type="coiled-coil region" evidence="1">
    <location>
        <begin position="344"/>
        <end position="378"/>
    </location>
</feature>
<name>A0A250WZG3_9CHLO</name>
<dbReference type="SUPFAM" id="SSF50978">
    <property type="entry name" value="WD40 repeat-like"/>
    <property type="match status" value="1"/>
</dbReference>
<dbReference type="EMBL" id="BEGY01000016">
    <property type="protein sequence ID" value="GAX76228.1"/>
    <property type="molecule type" value="Genomic_DNA"/>
</dbReference>
<keyword evidence="1" id="KW-0175">Coiled coil</keyword>
<feature type="domain" description="BBS7 platform" evidence="4">
    <location>
        <begin position="509"/>
        <end position="610"/>
    </location>
</feature>
<evidence type="ECO:0000313" key="6">
    <source>
        <dbReference type="EMBL" id="GAX76228.1"/>
    </source>
</evidence>
<dbReference type="GO" id="GO:0036064">
    <property type="term" value="C:ciliary basal body"/>
    <property type="evidence" value="ECO:0007669"/>
    <property type="project" value="TreeGrafter"/>
</dbReference>
<dbReference type="AlphaFoldDB" id="A0A250WZG3"/>
<sequence>MELELRRHDLVQTASCARGTLAVLPVGEDKKTQKVAVGDLSGVIQSFGVKKGEIGLQFKTLPSNQKVTSLSLGKGKLQRDRIFVAAGNNIVGISRKGKEFFKFNTQITETISKVDVADKNIWSSGEYIHNMYIEGKDHAFYLCPDRINHAEVMPLISPNDYLPALACQDRHIRVLNGAECILDIPTTATPTTLLFSLESHDLRGRFPDAKELLYSTDTGTLVQLLCDKDATRQGFVLQNPSKFGAIKAIYTGIDFTKTGSNNIVVSREDGRMEIYDVDDSGQLQQVYMAKLTESINSIDGGFVTSVNSQELVLQTFTGKVIAYSPPGAGMLVDHVDKKGNKIMVSEDEDRKAGYKAQVARLKKEMEEIRAELMQEKQKFDKGMGSNALLAASAPFTVQDRCYLEADEACYVLSLESAMPIFAAAIQCNITLQLLDVPSNVAIMSRSPPDPENGNLTLATYRCQDSTSRLSVKFKVREGTGGILQAFVIPNISPKTCVSVSHKIRPLCLHSRINQMDSSRPTNELVVTGTFDLRDIHDWMSNLINEVPHLTSDQDNCLLYYQNTLLSTQLACRFKAGEARFNSDLITTLGIIHEHLMSEATNAKQRVKVSFSPSSASLQHSITLVWPQLEKQRTLKKNFQLLEGLVELKVQDSDVSYLAPEYKALLDHADEIKKAYKEQPQHLDHIAALIKDLYLDFCRLSGINTPKQRLPALEQLLTNTKSTLDQVMDFMLNKL</sequence>
<evidence type="ECO:0000259" key="5">
    <source>
        <dbReference type="Pfam" id="PF23743"/>
    </source>
</evidence>
<dbReference type="InterPro" id="IPR056332">
    <property type="entry name" value="Beta-prop_BBS7"/>
</dbReference>
<evidence type="ECO:0008006" key="8">
    <source>
        <dbReference type="Google" id="ProtNLM"/>
    </source>
</evidence>
<dbReference type="Pfam" id="PF23361">
    <property type="entry name" value="BBS7_pf"/>
    <property type="match status" value="1"/>
</dbReference>
<dbReference type="Pfam" id="PF23349">
    <property type="entry name" value="BBS7_hp"/>
    <property type="match status" value="1"/>
</dbReference>
<dbReference type="PANTHER" id="PTHR16074:SF4">
    <property type="entry name" value="BARDET-BIEDL SYNDROME 7 PROTEIN"/>
    <property type="match status" value="1"/>
</dbReference>
<dbReference type="Proteomes" id="UP000232323">
    <property type="component" value="Unassembled WGS sequence"/>
</dbReference>
<feature type="domain" description="BBS7 beta-propeller" evidence="5">
    <location>
        <begin position="21"/>
        <end position="323"/>
    </location>
</feature>
<dbReference type="GO" id="GO:0005930">
    <property type="term" value="C:axoneme"/>
    <property type="evidence" value="ECO:0007669"/>
    <property type="project" value="TreeGrafter"/>
</dbReference>
<evidence type="ECO:0000259" key="2">
    <source>
        <dbReference type="Pfam" id="PF23349"/>
    </source>
</evidence>
<dbReference type="Pfam" id="PF23743">
    <property type="entry name" value="Beta-prop_BBS7"/>
    <property type="match status" value="1"/>
</dbReference>
<feature type="domain" description="BBS7 GAE" evidence="3">
    <location>
        <begin position="395"/>
        <end position="497"/>
    </location>
</feature>
<keyword evidence="7" id="KW-1185">Reference proteome</keyword>
<dbReference type="Pfam" id="PF23360">
    <property type="entry name" value="BBS7_GAE"/>
    <property type="match status" value="1"/>
</dbReference>
<evidence type="ECO:0000256" key="1">
    <source>
        <dbReference type="SAM" id="Coils"/>
    </source>
</evidence>
<feature type="domain" description="BBS7 helical hairpin" evidence="2">
    <location>
        <begin position="615"/>
        <end position="729"/>
    </location>
</feature>
<gene>
    <name evidence="6" type="ORF">CEUSTIGMA_g3672.t1</name>
</gene>
<dbReference type="InterPro" id="IPR056335">
    <property type="entry name" value="BBS7_hairpin"/>
</dbReference>
<dbReference type="InterPro" id="IPR036322">
    <property type="entry name" value="WD40_repeat_dom_sf"/>
</dbReference>
<organism evidence="6 7">
    <name type="scientific">Chlamydomonas eustigma</name>
    <dbReference type="NCBI Taxonomy" id="1157962"/>
    <lineage>
        <taxon>Eukaryota</taxon>
        <taxon>Viridiplantae</taxon>
        <taxon>Chlorophyta</taxon>
        <taxon>core chlorophytes</taxon>
        <taxon>Chlorophyceae</taxon>
        <taxon>CS clade</taxon>
        <taxon>Chlamydomonadales</taxon>
        <taxon>Chlamydomonadaceae</taxon>
        <taxon>Chlamydomonas</taxon>
    </lineage>
</organism>
<dbReference type="PANTHER" id="PTHR16074">
    <property type="entry name" value="BARDET-BIEDL SYNDROME 7 PROTEIN"/>
    <property type="match status" value="1"/>
</dbReference>